<evidence type="ECO:0000256" key="1">
    <source>
        <dbReference type="ARBA" id="ARBA00007177"/>
    </source>
</evidence>
<accession>A0A1K1Q890</accession>
<keyword evidence="2 3" id="KW-0143">Chaperone</keyword>
<evidence type="ECO:0000256" key="2">
    <source>
        <dbReference type="ARBA" id="ARBA00023186"/>
    </source>
</evidence>
<comment type="subcellular location">
    <subcellularLocation>
        <location evidence="3">Cytoplasm</location>
    </subcellularLocation>
</comment>
<dbReference type="OrthoDB" id="9807968at2"/>
<comment type="subunit">
    <text evidence="3">UreD, UreF and UreG form a complex that acts as a GTP-hydrolysis-dependent molecular chaperone, activating the urease apoprotein by helping to assemble the nickel containing metallocenter of UreC. The UreE protein probably delivers the nickel.</text>
</comment>
<sequence>MYSELQINTAARNSSTYLQHCYFTRPFKVADISGQHAPALHLTLMSASPGILDGDEYDMKVNVAAGTSLHLYTQSYQRIFQMKSGAKQSFSVQVGAGSSFFYLPHPSVPHENAVFTAVNKIRMEKDSRLLWGEIITCGRKLSGEIFRCRHFQSTTEVRYEGRLVFKDVTLLEPAQIPAGEMGQWEGYTHQASLYWQDLSADMEEMAATVYDLLSAEAGVRGGVSRTAAGALLVRVLGQGGEQLYQLFKKIALLAGEERRL</sequence>
<protein>
    <recommendedName>
        <fullName evidence="3">Urease accessory protein UreD</fullName>
    </recommendedName>
</protein>
<dbReference type="Proteomes" id="UP000183788">
    <property type="component" value="Unassembled WGS sequence"/>
</dbReference>
<reference evidence="5 7" key="2">
    <citation type="submission" date="2023-11" db="EMBL/GenBank/DDBJ databases">
        <title>MicrobeMod: A computational toolkit for identifying prokaryotic methylation and restriction-modification with nanopore sequencing.</title>
        <authorList>
            <person name="Crits-Christoph A."/>
            <person name="Kang S.C."/>
            <person name="Lee H."/>
            <person name="Ostrov N."/>
        </authorList>
    </citation>
    <scope>NUCLEOTIDE SEQUENCE [LARGE SCALE GENOMIC DNA]</scope>
    <source>
        <strain evidence="5 7">ATCC 23090</strain>
    </source>
</reference>
<comment type="similarity">
    <text evidence="1 3">Belongs to the UreD family.</text>
</comment>
<proteinExistence type="inferred from homology"/>
<evidence type="ECO:0000313" key="5">
    <source>
        <dbReference type="EMBL" id="WQG86709.1"/>
    </source>
</evidence>
<dbReference type="GO" id="GO:0016151">
    <property type="term" value="F:nickel cation binding"/>
    <property type="evidence" value="ECO:0007669"/>
    <property type="project" value="UniProtKB-UniRule"/>
</dbReference>
<dbReference type="InterPro" id="IPR002669">
    <property type="entry name" value="UreD"/>
</dbReference>
<evidence type="ECO:0000313" key="7">
    <source>
        <dbReference type="Proteomes" id="UP001326715"/>
    </source>
</evidence>
<dbReference type="PANTHER" id="PTHR33643">
    <property type="entry name" value="UREASE ACCESSORY PROTEIN D"/>
    <property type="match status" value="1"/>
</dbReference>
<keyword evidence="3" id="KW-0963">Cytoplasm</keyword>
<dbReference type="PANTHER" id="PTHR33643:SF1">
    <property type="entry name" value="UREASE ACCESSORY PROTEIN D"/>
    <property type="match status" value="1"/>
</dbReference>
<evidence type="ECO:0000256" key="3">
    <source>
        <dbReference type="HAMAP-Rule" id="MF_01384"/>
    </source>
</evidence>
<dbReference type="HAMAP" id="MF_01384">
    <property type="entry name" value="UreD"/>
    <property type="match status" value="1"/>
</dbReference>
<reference evidence="4 6" key="1">
    <citation type="submission" date="2016-11" db="EMBL/GenBank/DDBJ databases">
        <authorList>
            <person name="Jaros S."/>
            <person name="Januszkiewicz K."/>
            <person name="Wedrychowicz H."/>
        </authorList>
    </citation>
    <scope>NUCLEOTIDE SEQUENCE [LARGE SCALE GENOMIC DNA]</scope>
    <source>
        <strain evidence="4 6">DSM 784</strain>
    </source>
</reference>
<evidence type="ECO:0000313" key="6">
    <source>
        <dbReference type="Proteomes" id="UP000183788"/>
    </source>
</evidence>
<dbReference type="RefSeq" id="WP_072360391.1">
    <property type="nucleotide sequence ID" value="NZ_CP139972.1"/>
</dbReference>
<keyword evidence="3" id="KW-0996">Nickel insertion</keyword>
<dbReference type="Proteomes" id="UP001326715">
    <property type="component" value="Chromosome"/>
</dbReference>
<organism evidence="4 6">
    <name type="scientific">Chitinophaga sancti</name>
    <dbReference type="NCBI Taxonomy" id="1004"/>
    <lineage>
        <taxon>Bacteria</taxon>
        <taxon>Pseudomonadati</taxon>
        <taxon>Bacteroidota</taxon>
        <taxon>Chitinophagia</taxon>
        <taxon>Chitinophagales</taxon>
        <taxon>Chitinophagaceae</taxon>
        <taxon>Chitinophaga</taxon>
    </lineage>
</organism>
<keyword evidence="7" id="KW-1185">Reference proteome</keyword>
<dbReference type="EMBL" id="CP140154">
    <property type="protein sequence ID" value="WQG86709.1"/>
    <property type="molecule type" value="Genomic_DNA"/>
</dbReference>
<evidence type="ECO:0000313" key="4">
    <source>
        <dbReference type="EMBL" id="SFW55374.1"/>
    </source>
</evidence>
<comment type="function">
    <text evidence="3">Required for maturation of urease via the functional incorporation of the urease nickel metallocenter.</text>
</comment>
<gene>
    <name evidence="3" type="primary">ureD</name>
    <name evidence="4" type="ORF">SAMN05661012_02469</name>
    <name evidence="5" type="ORF">SR876_17365</name>
</gene>
<dbReference type="Pfam" id="PF01774">
    <property type="entry name" value="UreD"/>
    <property type="match status" value="1"/>
</dbReference>
<dbReference type="AlphaFoldDB" id="A0A1K1Q890"/>
<dbReference type="GO" id="GO:0005737">
    <property type="term" value="C:cytoplasm"/>
    <property type="evidence" value="ECO:0007669"/>
    <property type="project" value="UniProtKB-SubCell"/>
</dbReference>
<name>A0A1K1Q890_9BACT</name>
<dbReference type="EMBL" id="FPIZ01000007">
    <property type="protein sequence ID" value="SFW55374.1"/>
    <property type="molecule type" value="Genomic_DNA"/>
</dbReference>
<dbReference type="STRING" id="1004.SAMN05661012_02469"/>